<evidence type="ECO:0000256" key="18">
    <source>
        <dbReference type="ARBA" id="ARBA00083956"/>
    </source>
</evidence>
<evidence type="ECO:0000256" key="9">
    <source>
        <dbReference type="ARBA" id="ARBA00023098"/>
    </source>
</evidence>
<evidence type="ECO:0000256" key="4">
    <source>
        <dbReference type="ARBA" id="ARBA00004514"/>
    </source>
</evidence>
<organism evidence="20 21">
    <name type="scientific">Manihot esculenta</name>
    <name type="common">Cassava</name>
    <name type="synonym">Jatropha manihot</name>
    <dbReference type="NCBI Taxonomy" id="3983"/>
    <lineage>
        <taxon>Eukaryota</taxon>
        <taxon>Viridiplantae</taxon>
        <taxon>Streptophyta</taxon>
        <taxon>Embryophyta</taxon>
        <taxon>Tracheophyta</taxon>
        <taxon>Spermatophyta</taxon>
        <taxon>Magnoliopsida</taxon>
        <taxon>eudicotyledons</taxon>
        <taxon>Gunneridae</taxon>
        <taxon>Pentapetalae</taxon>
        <taxon>rosids</taxon>
        <taxon>fabids</taxon>
        <taxon>Malpighiales</taxon>
        <taxon>Euphorbiaceae</taxon>
        <taxon>Crotonoideae</taxon>
        <taxon>Manihoteae</taxon>
        <taxon>Manihot</taxon>
    </lineage>
</organism>
<keyword evidence="10" id="KW-0496">Mitochondrion</keyword>
<dbReference type="GO" id="GO:0005829">
    <property type="term" value="C:cytosol"/>
    <property type="evidence" value="ECO:0007669"/>
    <property type="project" value="UniProtKB-SubCell"/>
</dbReference>
<dbReference type="FunFam" id="3.10.129.10:FF:000021">
    <property type="entry name" value="Acyl-coenzyme A thioesterase 13"/>
    <property type="match status" value="1"/>
</dbReference>
<evidence type="ECO:0000256" key="13">
    <source>
        <dbReference type="ARBA" id="ARBA00052976"/>
    </source>
</evidence>
<keyword evidence="7" id="KW-0378">Hydrolase</keyword>
<evidence type="ECO:0000256" key="6">
    <source>
        <dbReference type="ARBA" id="ARBA00022490"/>
    </source>
</evidence>
<keyword evidence="9" id="KW-0443">Lipid metabolism</keyword>
<keyword evidence="21" id="KW-1185">Reference proteome</keyword>
<dbReference type="Pfam" id="PF03061">
    <property type="entry name" value="4HBT"/>
    <property type="match status" value="1"/>
</dbReference>
<dbReference type="OrthoDB" id="46529at2759"/>
<keyword evidence="8" id="KW-0007">Acetylation</keyword>
<dbReference type="AlphaFoldDB" id="A0A2C9W4L7"/>
<dbReference type="PANTHER" id="PTHR21660:SF1">
    <property type="entry name" value="ACYL-COENZYME A THIOESTERASE 13"/>
    <property type="match status" value="1"/>
</dbReference>
<dbReference type="GO" id="GO:0005739">
    <property type="term" value="C:mitochondrion"/>
    <property type="evidence" value="ECO:0007669"/>
    <property type="project" value="UniProtKB-SubCell"/>
</dbReference>
<evidence type="ECO:0000256" key="8">
    <source>
        <dbReference type="ARBA" id="ARBA00022990"/>
    </source>
</evidence>
<evidence type="ECO:0000256" key="1">
    <source>
        <dbReference type="ARBA" id="ARBA00004123"/>
    </source>
</evidence>
<dbReference type="PANTHER" id="PTHR21660">
    <property type="entry name" value="THIOESTERASE SUPERFAMILY MEMBER-RELATED"/>
    <property type="match status" value="1"/>
</dbReference>
<evidence type="ECO:0000256" key="11">
    <source>
        <dbReference type="ARBA" id="ARBA00023212"/>
    </source>
</evidence>
<accession>A0A2C9W4L7</accession>
<dbReference type="InterPro" id="IPR006683">
    <property type="entry name" value="Thioestr_dom"/>
</dbReference>
<evidence type="ECO:0000256" key="12">
    <source>
        <dbReference type="ARBA" id="ARBA00023242"/>
    </source>
</evidence>
<evidence type="ECO:0000256" key="10">
    <source>
        <dbReference type="ARBA" id="ARBA00023128"/>
    </source>
</evidence>
<comment type="subcellular location">
    <subcellularLocation>
        <location evidence="3">Cytoplasm</location>
        <location evidence="3">Cytoskeleton</location>
        <location evidence="3">Spindle</location>
    </subcellularLocation>
    <subcellularLocation>
        <location evidence="4">Cytoplasm</location>
        <location evidence="4">Cytosol</location>
    </subcellularLocation>
    <subcellularLocation>
        <location evidence="2">Mitochondrion</location>
    </subcellularLocation>
    <subcellularLocation>
        <location evidence="1">Nucleus</location>
    </subcellularLocation>
</comment>
<comment type="subunit">
    <text evidence="15">Homotetramer. Interacts with PCTP.</text>
</comment>
<protein>
    <recommendedName>
        <fullName evidence="16">Acyl-coenzyme A thioesterase 13</fullName>
    </recommendedName>
    <alternativeName>
        <fullName evidence="17">Hotdog-fold thioesterase superfamily member 2</fullName>
    </alternativeName>
    <alternativeName>
        <fullName evidence="18">Thioesterase superfamily member 2</fullName>
    </alternativeName>
</protein>
<sequence length="154" mass="17102">MEDQSLQRSNNWLEGLSKGLCHELELFSLHGLKIVQAHRGFIRCSFVVSNRICDGDGNWHVGALATLIDDVGAAAIFSLSGHIKASLDFSISFYSTAKIHDKVEIEAKVVGEKGRLMSVVVEVRRKDNGELIALAKQWMAFHSIAISGFFDRDR</sequence>
<dbReference type="STRING" id="3983.A0A2C9W4L7"/>
<evidence type="ECO:0000256" key="17">
    <source>
        <dbReference type="ARBA" id="ARBA00081533"/>
    </source>
</evidence>
<proteinExistence type="inferred from homology"/>
<evidence type="ECO:0000256" key="16">
    <source>
        <dbReference type="ARBA" id="ARBA00067273"/>
    </source>
</evidence>
<evidence type="ECO:0000259" key="19">
    <source>
        <dbReference type="Pfam" id="PF03061"/>
    </source>
</evidence>
<name>A0A2C9W4L7_MANES</name>
<evidence type="ECO:0000256" key="15">
    <source>
        <dbReference type="ARBA" id="ARBA00064709"/>
    </source>
</evidence>
<evidence type="ECO:0000313" key="20">
    <source>
        <dbReference type="EMBL" id="OAY53031.1"/>
    </source>
</evidence>
<evidence type="ECO:0000256" key="14">
    <source>
        <dbReference type="ARBA" id="ARBA00058205"/>
    </source>
</evidence>
<comment type="similarity">
    <text evidence="5">Belongs to the thioesterase PaaI family.</text>
</comment>
<dbReference type="InterPro" id="IPR039298">
    <property type="entry name" value="ACOT13"/>
</dbReference>
<comment type="function">
    <text evidence="14">Catalyzes the hydrolysis of acyl-CoAs into free fatty acids and coenzyme A (CoASH), regulating their respective intracellular levels. Has acyl-CoA thioesterase activity towards medium (C12) and long-chain (C18) fatty acyl-CoA substrates. Can also hydrolyze 3-hydroxyphenylacetyl-CoA and 3,4-dihydroxyphenylacetyl-CoA (in vitro). May play a role in controlling adaptive thermogenesis.</text>
</comment>
<comment type="caution">
    <text evidence="20">The sequence shown here is derived from an EMBL/GenBank/DDBJ whole genome shotgun (WGS) entry which is preliminary data.</text>
</comment>
<keyword evidence="12" id="KW-0539">Nucleus</keyword>
<dbReference type="Gramene" id="Manes.04G130600.1.v8.1">
    <property type="protein sequence ID" value="Manes.04G130600.1.v8.1.CDS"/>
    <property type="gene ID" value="Manes.04G130600.v8.1"/>
</dbReference>
<feature type="domain" description="Thioesterase" evidence="19">
    <location>
        <begin position="57"/>
        <end position="130"/>
    </location>
</feature>
<gene>
    <name evidence="20" type="ORF">MANES_04G130600v8</name>
</gene>
<dbReference type="GO" id="GO:0005819">
    <property type="term" value="C:spindle"/>
    <property type="evidence" value="ECO:0007669"/>
    <property type="project" value="UniProtKB-SubCell"/>
</dbReference>
<evidence type="ECO:0000313" key="21">
    <source>
        <dbReference type="Proteomes" id="UP000091857"/>
    </source>
</evidence>
<dbReference type="GO" id="GO:0047617">
    <property type="term" value="F:fatty acyl-CoA hydrolase activity"/>
    <property type="evidence" value="ECO:0000318"/>
    <property type="project" value="GO_Central"/>
</dbReference>
<dbReference type="InterPro" id="IPR029069">
    <property type="entry name" value="HotDog_dom_sf"/>
</dbReference>
<reference evidence="21" key="1">
    <citation type="journal article" date="2016" name="Nat. Biotechnol.">
        <title>Sequencing wild and cultivated cassava and related species reveals extensive interspecific hybridization and genetic diversity.</title>
        <authorList>
            <person name="Bredeson J.V."/>
            <person name="Lyons J.B."/>
            <person name="Prochnik S.E."/>
            <person name="Wu G.A."/>
            <person name="Ha C.M."/>
            <person name="Edsinger-Gonzales E."/>
            <person name="Grimwood J."/>
            <person name="Schmutz J."/>
            <person name="Rabbi I.Y."/>
            <person name="Egesi C."/>
            <person name="Nauluvula P."/>
            <person name="Lebot V."/>
            <person name="Ndunguru J."/>
            <person name="Mkamilo G."/>
            <person name="Bart R.S."/>
            <person name="Setter T.L."/>
            <person name="Gleadow R.M."/>
            <person name="Kulakow P."/>
            <person name="Ferguson M.E."/>
            <person name="Rounsley S."/>
            <person name="Rokhsar D.S."/>
        </authorList>
    </citation>
    <scope>NUCLEOTIDE SEQUENCE [LARGE SCALE GENOMIC DNA]</scope>
    <source>
        <strain evidence="21">cv. AM560-2</strain>
    </source>
</reference>
<comment type="catalytic activity">
    <reaction evidence="13">
        <text>a fatty acyl-CoA + H2O = a fatty acid + CoA + H(+)</text>
        <dbReference type="Rhea" id="RHEA:16781"/>
        <dbReference type="ChEBI" id="CHEBI:15377"/>
        <dbReference type="ChEBI" id="CHEBI:15378"/>
        <dbReference type="ChEBI" id="CHEBI:28868"/>
        <dbReference type="ChEBI" id="CHEBI:57287"/>
        <dbReference type="ChEBI" id="CHEBI:77636"/>
    </reaction>
    <physiologicalReaction direction="left-to-right" evidence="13">
        <dbReference type="Rhea" id="RHEA:16782"/>
    </physiologicalReaction>
</comment>
<evidence type="ECO:0000256" key="5">
    <source>
        <dbReference type="ARBA" id="ARBA00008324"/>
    </source>
</evidence>
<dbReference type="Proteomes" id="UP000091857">
    <property type="component" value="Chromosome 4"/>
</dbReference>
<evidence type="ECO:0000256" key="3">
    <source>
        <dbReference type="ARBA" id="ARBA00004186"/>
    </source>
</evidence>
<keyword evidence="11" id="KW-0206">Cytoskeleton</keyword>
<evidence type="ECO:0000256" key="7">
    <source>
        <dbReference type="ARBA" id="ARBA00022801"/>
    </source>
</evidence>
<dbReference type="Gene3D" id="3.10.129.10">
    <property type="entry name" value="Hotdog Thioesterase"/>
    <property type="match status" value="1"/>
</dbReference>
<dbReference type="CDD" id="cd03443">
    <property type="entry name" value="PaaI_thioesterase"/>
    <property type="match status" value="1"/>
</dbReference>
<evidence type="ECO:0000256" key="2">
    <source>
        <dbReference type="ARBA" id="ARBA00004173"/>
    </source>
</evidence>
<dbReference type="SUPFAM" id="SSF54637">
    <property type="entry name" value="Thioesterase/thiol ester dehydrase-isomerase"/>
    <property type="match status" value="1"/>
</dbReference>
<dbReference type="EMBL" id="CM004390">
    <property type="protein sequence ID" value="OAY53031.1"/>
    <property type="molecule type" value="Genomic_DNA"/>
</dbReference>
<dbReference type="GO" id="GO:0005634">
    <property type="term" value="C:nucleus"/>
    <property type="evidence" value="ECO:0007669"/>
    <property type="project" value="UniProtKB-SubCell"/>
</dbReference>
<dbReference type="GO" id="GO:0006629">
    <property type="term" value="P:lipid metabolic process"/>
    <property type="evidence" value="ECO:0007669"/>
    <property type="project" value="UniProtKB-KW"/>
</dbReference>
<keyword evidence="6" id="KW-0963">Cytoplasm</keyword>